<evidence type="ECO:0000313" key="1">
    <source>
        <dbReference type="EMBL" id="MCM3714652.1"/>
    </source>
</evidence>
<dbReference type="AlphaFoldDB" id="A0A9X2IPP8"/>
<proteinExistence type="predicted"/>
<gene>
    <name evidence="1" type="ORF">M3202_11175</name>
</gene>
<accession>A0A9X2IPP8</accession>
<dbReference type="RefSeq" id="WP_251223419.1">
    <property type="nucleotide sequence ID" value="NZ_JAMBOL010000008.1"/>
</dbReference>
<reference evidence="1" key="1">
    <citation type="submission" date="2022-05" db="EMBL/GenBank/DDBJ databases">
        <title>Comparative Genomics of Spacecraft Associated Microbes.</title>
        <authorList>
            <person name="Tran M.T."/>
            <person name="Wright A."/>
            <person name="Seuylemezian A."/>
            <person name="Eisen J."/>
            <person name="Coil D."/>
        </authorList>
    </citation>
    <scope>NUCLEOTIDE SEQUENCE</scope>
    <source>
        <strain evidence="1">214.1.1</strain>
    </source>
</reference>
<dbReference type="Proteomes" id="UP001139179">
    <property type="component" value="Unassembled WGS sequence"/>
</dbReference>
<evidence type="ECO:0000313" key="2">
    <source>
        <dbReference type="Proteomes" id="UP001139179"/>
    </source>
</evidence>
<organism evidence="1 2">
    <name type="scientific">Halalkalibacter oceani</name>
    <dbReference type="NCBI Taxonomy" id="1653776"/>
    <lineage>
        <taxon>Bacteria</taxon>
        <taxon>Bacillati</taxon>
        <taxon>Bacillota</taxon>
        <taxon>Bacilli</taxon>
        <taxon>Bacillales</taxon>
        <taxon>Bacillaceae</taxon>
        <taxon>Halalkalibacter</taxon>
    </lineage>
</organism>
<sequence length="75" mass="8994">MEERFCPECGHVKEEWTLPFCHACYKQFRLEINQVKELLKKQPTLSVMDIARETGLSVRRLKQMLEFGSFQRPDY</sequence>
<dbReference type="EMBL" id="JAMBOL010000008">
    <property type="protein sequence ID" value="MCM3714652.1"/>
    <property type="molecule type" value="Genomic_DNA"/>
</dbReference>
<protein>
    <submittedName>
        <fullName evidence="1">Uncharacterized protein</fullName>
    </submittedName>
</protein>
<keyword evidence="2" id="KW-1185">Reference proteome</keyword>
<name>A0A9X2IPP8_9BACI</name>
<comment type="caution">
    <text evidence="1">The sequence shown here is derived from an EMBL/GenBank/DDBJ whole genome shotgun (WGS) entry which is preliminary data.</text>
</comment>